<dbReference type="EMBL" id="JAGQEX010000134">
    <property type="protein sequence ID" value="MDV5978183.1"/>
    <property type="molecule type" value="Genomic_DNA"/>
</dbReference>
<organism evidence="1 2">
    <name type="scientific">Streptococcus canis</name>
    <dbReference type="NCBI Taxonomy" id="1329"/>
    <lineage>
        <taxon>Bacteria</taxon>
        <taxon>Bacillati</taxon>
        <taxon>Bacillota</taxon>
        <taxon>Bacilli</taxon>
        <taxon>Lactobacillales</taxon>
        <taxon>Streptococcaceae</taxon>
        <taxon>Streptococcus</taxon>
    </lineage>
</organism>
<feature type="non-terminal residue" evidence="1">
    <location>
        <position position="1"/>
    </location>
</feature>
<dbReference type="Proteomes" id="UP001186118">
    <property type="component" value="Unassembled WGS sequence"/>
</dbReference>
<evidence type="ECO:0000313" key="1">
    <source>
        <dbReference type="EMBL" id="MDV5978183.1"/>
    </source>
</evidence>
<accession>A0AAE4TSI3</accession>
<proteinExistence type="predicted"/>
<name>A0AAE4TSI3_STRCB</name>
<sequence>AYLERHWEAIQPLSQRHLTVSSGVGVCESGHRYYTHRMKRQGHNWLKQGAENMTTLLTALRNKDFKERYRDSHPDMVFSPAIQVS</sequence>
<gene>
    <name evidence="1" type="ORF">KB584_12435</name>
</gene>
<reference evidence="1" key="1">
    <citation type="submission" date="2021-04" db="EMBL/GenBank/DDBJ databases">
        <title>Draft genomes of 20 S. canis strains.</title>
        <authorList>
            <person name="Pagnossin D."/>
            <person name="Weir W."/>
            <person name="Smith A."/>
            <person name="Ure R."/>
            <person name="Oravcova K."/>
        </authorList>
    </citation>
    <scope>NUCLEOTIDE SEQUENCE</scope>
    <source>
        <strain evidence="1">284</strain>
    </source>
</reference>
<dbReference type="AlphaFoldDB" id="A0AAE4TSI3"/>
<feature type="non-terminal residue" evidence="1">
    <location>
        <position position="85"/>
    </location>
</feature>
<comment type="caution">
    <text evidence="1">The sequence shown here is derived from an EMBL/GenBank/DDBJ whole genome shotgun (WGS) entry which is preliminary data.</text>
</comment>
<evidence type="ECO:0000313" key="2">
    <source>
        <dbReference type="Proteomes" id="UP001186118"/>
    </source>
</evidence>
<protein>
    <submittedName>
        <fullName evidence="1">Uncharacterized protein</fullName>
    </submittedName>
</protein>